<dbReference type="Gene3D" id="2.130.10.10">
    <property type="entry name" value="YVTN repeat-like/Quinoprotein amine dehydrogenase"/>
    <property type="match status" value="1"/>
</dbReference>
<evidence type="ECO:0000313" key="3">
    <source>
        <dbReference type="Proteomes" id="UP000651452"/>
    </source>
</evidence>
<dbReference type="SUPFAM" id="SSF50969">
    <property type="entry name" value="YVTN repeat-like/Quinoprotein amine dehydrogenase"/>
    <property type="match status" value="1"/>
</dbReference>
<dbReference type="GO" id="GO:0017057">
    <property type="term" value="F:6-phosphogluconolactonase activity"/>
    <property type="evidence" value="ECO:0007669"/>
    <property type="project" value="TreeGrafter"/>
</dbReference>
<dbReference type="InterPro" id="IPR011044">
    <property type="entry name" value="Quino_amine_DH_bsu"/>
</dbReference>
<dbReference type="EMBL" id="RZGK01000003">
    <property type="protein sequence ID" value="KAF9700147.1"/>
    <property type="molecule type" value="Genomic_DNA"/>
</dbReference>
<dbReference type="AlphaFoldDB" id="A0A8H7MMJ8"/>
<name>A0A8H7MMJ8_9PLEO</name>
<dbReference type="Pfam" id="PF10282">
    <property type="entry name" value="Lactonase"/>
    <property type="match status" value="1"/>
</dbReference>
<evidence type="ECO:0008006" key="4">
    <source>
        <dbReference type="Google" id="ProtNLM"/>
    </source>
</evidence>
<reference evidence="2" key="1">
    <citation type="submission" date="2018-12" db="EMBL/GenBank/DDBJ databases">
        <authorList>
            <person name="Syme R.A."/>
            <person name="Farfan-Caceres L."/>
            <person name="Lichtenzveig J."/>
        </authorList>
    </citation>
    <scope>NUCLEOTIDE SEQUENCE</scope>
    <source>
        <strain evidence="2">Al4</strain>
    </source>
</reference>
<dbReference type="PANTHER" id="PTHR30344:SF4">
    <property type="entry name" value="CYCLASE, PUTATIVE (AFU_ORTHOLOGUE AFUA_6G11580)-RELATED"/>
    <property type="match status" value="1"/>
</dbReference>
<proteinExistence type="inferred from homology"/>
<evidence type="ECO:0000313" key="2">
    <source>
        <dbReference type="EMBL" id="KAF9700147.1"/>
    </source>
</evidence>
<dbReference type="Proteomes" id="UP000651452">
    <property type="component" value="Unassembled WGS sequence"/>
</dbReference>
<dbReference type="OrthoDB" id="1715191at2759"/>
<gene>
    <name evidence="2" type="ORF">EKO04_001193</name>
</gene>
<dbReference type="InterPro" id="IPR019405">
    <property type="entry name" value="Lactonase_7-beta_prop"/>
</dbReference>
<comment type="similarity">
    <text evidence="1">Belongs to the cycloisomerase 2 family.</text>
</comment>
<dbReference type="InterPro" id="IPR015943">
    <property type="entry name" value="WD40/YVTN_repeat-like_dom_sf"/>
</dbReference>
<dbReference type="PANTHER" id="PTHR30344">
    <property type="entry name" value="6-PHOSPHOGLUCONOLACTONASE-RELATED"/>
    <property type="match status" value="1"/>
</dbReference>
<comment type="caution">
    <text evidence="2">The sequence shown here is derived from an EMBL/GenBank/DDBJ whole genome shotgun (WGS) entry which is preliminary data.</text>
</comment>
<reference evidence="2" key="2">
    <citation type="submission" date="2020-09" db="EMBL/GenBank/DDBJ databases">
        <title>Reference genome assembly for Australian Ascochyta lentis isolate Al4.</title>
        <authorList>
            <person name="Lee R.C."/>
            <person name="Farfan-Caceres L.M."/>
            <person name="Debler J.W."/>
            <person name="Williams A.H."/>
            <person name="Henares B.M."/>
        </authorList>
    </citation>
    <scope>NUCLEOTIDE SEQUENCE</scope>
    <source>
        <strain evidence="2">Al4</strain>
    </source>
</reference>
<dbReference type="InterPro" id="IPR050282">
    <property type="entry name" value="Cycloisomerase_2"/>
</dbReference>
<evidence type="ECO:0000256" key="1">
    <source>
        <dbReference type="ARBA" id="ARBA00005564"/>
    </source>
</evidence>
<organism evidence="2 3">
    <name type="scientific">Ascochyta lentis</name>
    <dbReference type="NCBI Taxonomy" id="205686"/>
    <lineage>
        <taxon>Eukaryota</taxon>
        <taxon>Fungi</taxon>
        <taxon>Dikarya</taxon>
        <taxon>Ascomycota</taxon>
        <taxon>Pezizomycotina</taxon>
        <taxon>Dothideomycetes</taxon>
        <taxon>Pleosporomycetidae</taxon>
        <taxon>Pleosporales</taxon>
        <taxon>Pleosporineae</taxon>
        <taxon>Didymellaceae</taxon>
        <taxon>Ascochyta</taxon>
    </lineage>
</organism>
<keyword evidence="3" id="KW-1185">Reference proteome</keyword>
<sequence length="286" mass="30156">MFISEITLSSDCQDANYIASASTTPYTVFAAAFSTGCPAQAISVDDSGALNSVVAKLAYSNSSGVHGLDLSPNNDFVYTADDTGNAVWVHSYNNTSQTTEEIKYLAAPSGANPRHLAAHPNGQWVYVVYEEANSLAVYKRDDRTGLLTDMNTTYSLLPPGYTNTSSYWADEAKFSIPASNTCATSPKYLITGTRSHSTSATGYISAFALDADTGAITEQLFITPSTASGGTANAVSPAPFSEEYFAISDSGSNFVEVWMIDNEAHSAAAVAHLGLSAGPANIVWVD</sequence>
<protein>
    <recommendedName>
        <fullName evidence="4">6-phosphogluconolactonase</fullName>
    </recommendedName>
</protein>
<accession>A0A8H7MMJ8</accession>